<evidence type="ECO:0000313" key="3">
    <source>
        <dbReference type="EMBL" id="GBP86776.1"/>
    </source>
</evidence>
<reference evidence="3 4" key="1">
    <citation type="journal article" date="2019" name="Commun. Biol.">
        <title>The bagworm genome reveals a unique fibroin gene that provides high tensile strength.</title>
        <authorList>
            <person name="Kono N."/>
            <person name="Nakamura H."/>
            <person name="Ohtoshi R."/>
            <person name="Tomita M."/>
            <person name="Numata K."/>
            <person name="Arakawa K."/>
        </authorList>
    </citation>
    <scope>NUCLEOTIDE SEQUENCE [LARGE SCALE GENOMIC DNA]</scope>
</reference>
<name>A0A4C1ZDX6_EUMVA</name>
<feature type="domain" description="CCHC-type" evidence="2">
    <location>
        <begin position="46"/>
        <end position="61"/>
    </location>
</feature>
<dbReference type="OrthoDB" id="6931295at2759"/>
<keyword evidence="4" id="KW-1185">Reference proteome</keyword>
<dbReference type="Proteomes" id="UP000299102">
    <property type="component" value="Unassembled WGS sequence"/>
</dbReference>
<dbReference type="GO" id="GO:0003676">
    <property type="term" value="F:nucleic acid binding"/>
    <property type="evidence" value="ECO:0007669"/>
    <property type="project" value="InterPro"/>
</dbReference>
<keyword evidence="1" id="KW-0479">Metal-binding</keyword>
<evidence type="ECO:0000313" key="4">
    <source>
        <dbReference type="Proteomes" id="UP000299102"/>
    </source>
</evidence>
<dbReference type="STRING" id="151549.A0A4C1ZDX6"/>
<dbReference type="PROSITE" id="PS50158">
    <property type="entry name" value="ZF_CCHC"/>
    <property type="match status" value="1"/>
</dbReference>
<dbReference type="AlphaFoldDB" id="A0A4C1ZDX6"/>
<sequence length="113" mass="13201">MLDGPTVWKQSQTVVLTFHIQMLPQRVFLCYSILSVEVYIYRTIQCYNCCRYGHIKAQCRSQPRCFKCGNAHIGEPCTVKKDKVSCLHCLGRYTATSKLCPELYRQKYQDFYG</sequence>
<comment type="caution">
    <text evidence="3">The sequence shown here is derived from an EMBL/GenBank/DDBJ whole genome shotgun (WGS) entry which is preliminary data.</text>
</comment>
<keyword evidence="1" id="KW-0863">Zinc-finger</keyword>
<organism evidence="3 4">
    <name type="scientific">Eumeta variegata</name>
    <name type="common">Bagworm moth</name>
    <name type="synonym">Eumeta japonica</name>
    <dbReference type="NCBI Taxonomy" id="151549"/>
    <lineage>
        <taxon>Eukaryota</taxon>
        <taxon>Metazoa</taxon>
        <taxon>Ecdysozoa</taxon>
        <taxon>Arthropoda</taxon>
        <taxon>Hexapoda</taxon>
        <taxon>Insecta</taxon>
        <taxon>Pterygota</taxon>
        <taxon>Neoptera</taxon>
        <taxon>Endopterygota</taxon>
        <taxon>Lepidoptera</taxon>
        <taxon>Glossata</taxon>
        <taxon>Ditrysia</taxon>
        <taxon>Tineoidea</taxon>
        <taxon>Psychidae</taxon>
        <taxon>Oiketicinae</taxon>
        <taxon>Eumeta</taxon>
    </lineage>
</organism>
<keyword evidence="1" id="KW-0862">Zinc</keyword>
<accession>A0A4C1ZDX6</accession>
<proteinExistence type="predicted"/>
<gene>
    <name evidence="3" type="primary">gag</name>
    <name evidence="3" type="ORF">EVAR_66685_1</name>
</gene>
<evidence type="ECO:0000259" key="2">
    <source>
        <dbReference type="PROSITE" id="PS50158"/>
    </source>
</evidence>
<protein>
    <submittedName>
        <fullName evidence="3">Nucleic-acid-binding protein from mobile element jockey</fullName>
    </submittedName>
</protein>
<evidence type="ECO:0000256" key="1">
    <source>
        <dbReference type="PROSITE-ProRule" id="PRU00047"/>
    </source>
</evidence>
<dbReference type="EMBL" id="BGZK01001815">
    <property type="protein sequence ID" value="GBP86776.1"/>
    <property type="molecule type" value="Genomic_DNA"/>
</dbReference>
<dbReference type="InterPro" id="IPR001878">
    <property type="entry name" value="Znf_CCHC"/>
</dbReference>
<dbReference type="GO" id="GO:0008270">
    <property type="term" value="F:zinc ion binding"/>
    <property type="evidence" value="ECO:0007669"/>
    <property type="project" value="UniProtKB-KW"/>
</dbReference>